<dbReference type="STRING" id="318479.A0A0N4UEP5"/>
<dbReference type="PANTHER" id="PTHR47027">
    <property type="entry name" value="REVERSE TRANSCRIPTASE DOMAIN-CONTAINING PROTEIN"/>
    <property type="match status" value="1"/>
</dbReference>
<dbReference type="InterPro" id="IPR000477">
    <property type="entry name" value="RT_dom"/>
</dbReference>
<organism evidence="3 5">
    <name type="scientific">Dracunculus medinensis</name>
    <name type="common">Guinea worm</name>
    <dbReference type="NCBI Taxonomy" id="318479"/>
    <lineage>
        <taxon>Eukaryota</taxon>
        <taxon>Metazoa</taxon>
        <taxon>Ecdysozoa</taxon>
        <taxon>Nematoda</taxon>
        <taxon>Chromadorea</taxon>
        <taxon>Rhabditida</taxon>
        <taxon>Spirurina</taxon>
        <taxon>Dracunculoidea</taxon>
        <taxon>Dracunculidae</taxon>
        <taxon>Dracunculus</taxon>
    </lineage>
</organism>
<dbReference type="PANTHER" id="PTHR47027:SF25">
    <property type="entry name" value="REVERSE TRANSCRIPTASE DOMAIN-CONTAINING PROTEIN"/>
    <property type="match status" value="1"/>
</dbReference>
<dbReference type="Pfam" id="PF00078">
    <property type="entry name" value="RVT_1"/>
    <property type="match status" value="1"/>
</dbReference>
<feature type="domain" description="Reverse transcriptase" evidence="1">
    <location>
        <begin position="12"/>
        <end position="101"/>
    </location>
</feature>
<dbReference type="Proteomes" id="UP000038040">
    <property type="component" value="Unplaced"/>
</dbReference>
<dbReference type="WBParaSite" id="DME_0000586301-mRNA-1">
    <property type="protein sequence ID" value="DME_0000586301-mRNA-1"/>
    <property type="gene ID" value="DME_0000586301"/>
</dbReference>
<evidence type="ECO:0000259" key="1">
    <source>
        <dbReference type="Pfam" id="PF00078"/>
    </source>
</evidence>
<reference evidence="5" key="1">
    <citation type="submission" date="2017-02" db="UniProtKB">
        <authorList>
            <consortium name="WormBaseParasite"/>
        </authorList>
    </citation>
    <scope>IDENTIFICATION</scope>
</reference>
<gene>
    <name evidence="2" type="ORF">DME_LOCUS9387</name>
</gene>
<dbReference type="AlphaFoldDB" id="A0A0N4UEP5"/>
<evidence type="ECO:0000313" key="4">
    <source>
        <dbReference type="Proteomes" id="UP000274756"/>
    </source>
</evidence>
<evidence type="ECO:0000313" key="5">
    <source>
        <dbReference type="WBParaSite" id="DME_0000586301-mRNA-1"/>
    </source>
</evidence>
<dbReference type="OrthoDB" id="410104at2759"/>
<dbReference type="EMBL" id="UYYG01001181">
    <property type="protein sequence ID" value="VDN59414.1"/>
    <property type="molecule type" value="Genomic_DNA"/>
</dbReference>
<keyword evidence="4" id="KW-1185">Reference proteome</keyword>
<sequence length="104" mass="12066">MCPNQTDHVMVMECYGVPEKIVRLIKAFYERTSMQICLYGELTESFKIKTGVRQGCIISPTIFNYAIDWVMDTAYRHSRSIQISPKRFTDLEYVGDVVLFADEI</sequence>
<accession>A0A0N4UEP5</accession>
<proteinExistence type="predicted"/>
<reference evidence="2 4" key="2">
    <citation type="submission" date="2018-11" db="EMBL/GenBank/DDBJ databases">
        <authorList>
            <consortium name="Pathogen Informatics"/>
        </authorList>
    </citation>
    <scope>NUCLEOTIDE SEQUENCE [LARGE SCALE GENOMIC DNA]</scope>
</reference>
<protein>
    <submittedName>
        <fullName evidence="5">Reverse transcriptase domain-containing protein</fullName>
    </submittedName>
</protein>
<name>A0A0N4UEP5_DRAME</name>
<evidence type="ECO:0000313" key="3">
    <source>
        <dbReference type="Proteomes" id="UP000038040"/>
    </source>
</evidence>
<evidence type="ECO:0000313" key="2">
    <source>
        <dbReference type="EMBL" id="VDN59414.1"/>
    </source>
</evidence>
<dbReference type="Proteomes" id="UP000274756">
    <property type="component" value="Unassembled WGS sequence"/>
</dbReference>